<gene>
    <name evidence="2" type="ORF">TWF718_005475</name>
</gene>
<keyword evidence="1" id="KW-1133">Transmembrane helix</keyword>
<comment type="caution">
    <text evidence="2">The sequence shown here is derived from an EMBL/GenBank/DDBJ whole genome shotgun (WGS) entry which is preliminary data.</text>
</comment>
<evidence type="ECO:0000313" key="2">
    <source>
        <dbReference type="EMBL" id="KAK6347636.1"/>
    </source>
</evidence>
<keyword evidence="1" id="KW-0812">Transmembrane</keyword>
<evidence type="ECO:0000256" key="1">
    <source>
        <dbReference type="SAM" id="Phobius"/>
    </source>
</evidence>
<reference evidence="2 3" key="1">
    <citation type="submission" date="2019-10" db="EMBL/GenBank/DDBJ databases">
        <authorList>
            <person name="Palmer J.M."/>
        </authorList>
    </citation>
    <scope>NUCLEOTIDE SEQUENCE [LARGE SCALE GENOMIC DNA]</scope>
    <source>
        <strain evidence="2 3">TWF718</strain>
    </source>
</reference>
<name>A0AAN8RE86_9PEZI</name>
<sequence length="808" mass="92120">MAEVAGLALGSVALVPLIKNVRHIYDSIKDAPRAPRHYRDSISRLLDTLEVINITLKKQDGFLENHRLKLAFEGYLTDINNSCLKLENLLNKKLSEDGRKFEVYKRVLWSLLGRDEKAKELMSNIERTARSLHLLFDASTSIVNSAIHDTHTEQLTISANAWITSSENTASILTEITAIKMIIEESLAGAVIRNCTNSLIKATNETRVTDLEAMDENDGPSSYGGATAMKIYQRRNCQPVQKKSIMCYTYNKYKGSNQITTVLSKTQSVGRQSGIILRSKYEIRVGIYSMTLGVNIRINLGLDISSRSLYPMFGLHCQRIIPENDIQYYYVKNHMFEEFRDLVVQGRASVHDRYELTLMGPRYTYHRSRTVIELLCNHEVGHGNHRTYEFLTFLLQEGYKVGSSDTYVLISRGECSSVRLLVSEGSFEWSLSYLNECYSHSGVAPSVAPDWGFLWSPEWPIESELADDDEHRLRWIVGPFVQRPTGMIKTLLNLDGIWSPEVLCWTANLFCNILWHVGEEVALGFLVRILPILEGRPQFTDKGRYIIVLAALFCKASDILVFLLRRGYPFRNTARFNYMEFGNGCGHLEDLLCSAAVATAALGEQRQMVWERCLKSAFPEVDAQEVFAEDYRKVSSKMQLLLSNCWNCKCRRSFVPDIGFCEVEGRVTQLPRRRSCRTNPLKLVLCWRCDFSTLACPNCGEIPLGLQEPELSDLTWPWSQYCDPTLYEDELFLTLDPDRPSISTGLQAKNLSLKLFARFKWCFRRLGPSGIFIAVLLITVLYLLYKLNQPENLRRSLLVYNEGSGIPE</sequence>
<accession>A0AAN8RE86</accession>
<dbReference type="AlphaFoldDB" id="A0AAN8RE86"/>
<protein>
    <recommendedName>
        <fullName evidence="4">Fungal N-terminal domain-containing protein</fullName>
    </recommendedName>
</protein>
<dbReference type="Proteomes" id="UP001313282">
    <property type="component" value="Unassembled WGS sequence"/>
</dbReference>
<dbReference type="EMBL" id="JAVHNR010000003">
    <property type="protein sequence ID" value="KAK6347636.1"/>
    <property type="molecule type" value="Genomic_DNA"/>
</dbReference>
<keyword evidence="1" id="KW-0472">Membrane</keyword>
<evidence type="ECO:0008006" key="4">
    <source>
        <dbReference type="Google" id="ProtNLM"/>
    </source>
</evidence>
<proteinExistence type="predicted"/>
<evidence type="ECO:0000313" key="3">
    <source>
        <dbReference type="Proteomes" id="UP001313282"/>
    </source>
</evidence>
<feature type="transmembrane region" description="Helical" evidence="1">
    <location>
        <begin position="766"/>
        <end position="785"/>
    </location>
</feature>
<organism evidence="2 3">
    <name type="scientific">Orbilia javanica</name>
    <dbReference type="NCBI Taxonomy" id="47235"/>
    <lineage>
        <taxon>Eukaryota</taxon>
        <taxon>Fungi</taxon>
        <taxon>Dikarya</taxon>
        <taxon>Ascomycota</taxon>
        <taxon>Pezizomycotina</taxon>
        <taxon>Orbiliomycetes</taxon>
        <taxon>Orbiliales</taxon>
        <taxon>Orbiliaceae</taxon>
        <taxon>Orbilia</taxon>
    </lineage>
</organism>
<keyword evidence="3" id="KW-1185">Reference proteome</keyword>